<accession>A0A084Y469</accession>
<keyword evidence="6" id="KW-0677">Repeat</keyword>
<dbReference type="SMART" id="SM00155">
    <property type="entry name" value="PLDc"/>
    <property type="match status" value="2"/>
</dbReference>
<dbReference type="CDD" id="cd09158">
    <property type="entry name" value="PLDc_EcCLS_like_2"/>
    <property type="match status" value="1"/>
</dbReference>
<keyword evidence="5 12" id="KW-0812">Transmembrane</keyword>
<comment type="catalytic activity">
    <reaction evidence="12">
        <text>2 a 1,2-diacyl-sn-glycero-3-phospho-(1'-sn-glycerol) = a cardiolipin + glycerol</text>
        <dbReference type="Rhea" id="RHEA:31451"/>
        <dbReference type="ChEBI" id="CHEBI:17754"/>
        <dbReference type="ChEBI" id="CHEBI:62237"/>
        <dbReference type="ChEBI" id="CHEBI:64716"/>
    </reaction>
</comment>
<evidence type="ECO:0000256" key="1">
    <source>
        <dbReference type="ARBA" id="ARBA00004651"/>
    </source>
</evidence>
<dbReference type="NCBIfam" id="TIGR04265">
    <property type="entry name" value="bac_cardiolipin"/>
    <property type="match status" value="1"/>
</dbReference>
<evidence type="ECO:0000256" key="4">
    <source>
        <dbReference type="ARBA" id="ARBA00022679"/>
    </source>
</evidence>
<evidence type="ECO:0000256" key="12">
    <source>
        <dbReference type="HAMAP-Rule" id="MF_00190"/>
    </source>
</evidence>
<dbReference type="Pfam" id="PF13396">
    <property type="entry name" value="PLDc_N"/>
    <property type="match status" value="1"/>
</dbReference>
<organism evidence="14 15">
    <name type="scientific">Candidatus Accumulibacter vicinus</name>
    <dbReference type="NCBI Taxonomy" id="2954382"/>
    <lineage>
        <taxon>Bacteria</taxon>
        <taxon>Pseudomonadati</taxon>
        <taxon>Pseudomonadota</taxon>
        <taxon>Betaproteobacteria</taxon>
        <taxon>Candidatus Accumulibacter</taxon>
    </lineage>
</organism>
<dbReference type="CDD" id="cd09152">
    <property type="entry name" value="PLDc_EcCLS_like_1"/>
    <property type="match status" value="1"/>
</dbReference>
<feature type="active site" evidence="12">
    <location>
        <position position="498"/>
    </location>
</feature>
<dbReference type="HAMAP" id="MF_00190">
    <property type="entry name" value="Cardiolipin_synth_ClsA"/>
    <property type="match status" value="1"/>
</dbReference>
<evidence type="ECO:0000256" key="2">
    <source>
        <dbReference type="ARBA" id="ARBA00022475"/>
    </source>
</evidence>
<gene>
    <name evidence="14" type="primary">cls</name>
    <name evidence="12" type="synonym">clsA</name>
    <name evidence="14" type="ORF">CAPSK01_000776</name>
</gene>
<feature type="active site" evidence="12">
    <location>
        <position position="322"/>
    </location>
</feature>
<comment type="function">
    <text evidence="12">Catalyzes the reversible phosphatidyl group transfer from one phosphatidylglycerol molecule to another to form cardiolipin (CL) (diphosphatidylglycerol) and glycerol.</text>
</comment>
<comment type="subcellular location">
    <subcellularLocation>
        <location evidence="1 12">Cell membrane</location>
        <topology evidence="1 12">Multi-pass membrane protein</topology>
    </subcellularLocation>
</comment>
<sequence length="580" mass="63767">MAAANPTTPNYQARITPIHDKRIESNTCHGKSAAPTTNCKNFRQLAMHVHELTLPYPAMCCGAPIAVIRPSRRPASGSLKRLPTVTYCRTHHVDPFAATVSYCPMVFSLLSFVYLVLALAVSLRIFSRRSSHGTALAWLLLVILLPAIGALAYLLIGERRLGRTWMQRAITLQPQILRWAGNIPAKDVVAPATLSSGAESISRLATGLAGLPLMGGHRLQLLVDSESIMRMLIADIDAARSTVHLEFYIWSAGGFVDDLVTALVNAAGRGVSCRALMDSLGSRSFFRSAAIERLRTAGVEIVEVLPVNPLRVLFVRLDLRDHRKIAVIDRCLAYTGSMNIADPRFFKQSAGVGEWVDAMVRIEGPAAWALEAVSLSLTVLQSGGDFAPPPAPALSLAGNSQVQIFPSGPQASTRHIEALLLTAIYAARREIVLTTPYFVPSETLLVALRSAAARGVRVILIVPEKVDSWLVRYASDAYNDDLLAVGIIILHFADGLLHTKSMVIDEQVTIFGTVNLDLRSFELNFEISLIAYDQQFSAEVRELQRHYESRSRPLLLEQWRARPHWRHVLENAVQVMSPLL</sequence>
<dbReference type="PANTHER" id="PTHR21248">
    <property type="entry name" value="CARDIOLIPIN SYNTHASE"/>
    <property type="match status" value="1"/>
</dbReference>
<protein>
    <recommendedName>
        <fullName evidence="12">Cardiolipin synthase A</fullName>
        <shortName evidence="12">CL synthase</shortName>
        <ecNumber evidence="12">2.7.8.-</ecNumber>
    </recommendedName>
</protein>
<proteinExistence type="inferred from homology"/>
<feature type="active site" evidence="12">
    <location>
        <position position="505"/>
    </location>
</feature>
<evidence type="ECO:0000256" key="3">
    <source>
        <dbReference type="ARBA" id="ARBA00022516"/>
    </source>
</evidence>
<evidence type="ECO:0000256" key="7">
    <source>
        <dbReference type="ARBA" id="ARBA00022989"/>
    </source>
</evidence>
<evidence type="ECO:0000256" key="10">
    <source>
        <dbReference type="ARBA" id="ARBA00023209"/>
    </source>
</evidence>
<keyword evidence="3 12" id="KW-0444">Lipid biosynthesis</keyword>
<feature type="domain" description="PLD phosphodiesterase" evidence="13">
    <location>
        <begin position="317"/>
        <end position="344"/>
    </location>
</feature>
<feature type="transmembrane region" description="Helical" evidence="12">
    <location>
        <begin position="135"/>
        <end position="156"/>
    </location>
</feature>
<dbReference type="EMBL" id="JDSS02000013">
    <property type="protein sequence ID" value="KFB69513.1"/>
    <property type="molecule type" value="Genomic_DNA"/>
</dbReference>
<keyword evidence="4 12" id="KW-0808">Transferase</keyword>
<feature type="transmembrane region" description="Helical" evidence="12">
    <location>
        <begin position="105"/>
        <end position="123"/>
    </location>
</feature>
<comment type="caution">
    <text evidence="14">The sequence shown here is derived from an EMBL/GenBank/DDBJ whole genome shotgun (WGS) entry which is preliminary data.</text>
</comment>
<evidence type="ECO:0000259" key="13">
    <source>
        <dbReference type="PROSITE" id="PS50035"/>
    </source>
</evidence>
<dbReference type="InterPro" id="IPR001736">
    <property type="entry name" value="PLipase_D/transphosphatidylase"/>
</dbReference>
<dbReference type="InterPro" id="IPR030840">
    <property type="entry name" value="CL_synthase_A"/>
</dbReference>
<feature type="active site" evidence="12">
    <location>
        <position position="324"/>
    </location>
</feature>
<dbReference type="EC" id="2.7.8.-" evidence="12"/>
<evidence type="ECO:0000256" key="6">
    <source>
        <dbReference type="ARBA" id="ARBA00022737"/>
    </source>
</evidence>
<dbReference type="Gene3D" id="3.30.870.10">
    <property type="entry name" value="Endonuclease Chain A"/>
    <property type="match status" value="2"/>
</dbReference>
<keyword evidence="7 12" id="KW-1133">Transmembrane helix</keyword>
<evidence type="ECO:0000256" key="11">
    <source>
        <dbReference type="ARBA" id="ARBA00023264"/>
    </source>
</evidence>
<dbReference type="PROSITE" id="PS50035">
    <property type="entry name" value="PLD"/>
    <property type="match status" value="2"/>
</dbReference>
<dbReference type="InterPro" id="IPR022924">
    <property type="entry name" value="Cardiolipin_synthase"/>
</dbReference>
<dbReference type="GO" id="GO:0008808">
    <property type="term" value="F:cardiolipin synthase activity"/>
    <property type="evidence" value="ECO:0007669"/>
    <property type="project" value="UniProtKB-UniRule"/>
</dbReference>
<keyword evidence="2 12" id="KW-1003">Cell membrane</keyword>
<dbReference type="Pfam" id="PF13091">
    <property type="entry name" value="PLDc_2"/>
    <property type="match status" value="2"/>
</dbReference>
<keyword evidence="8 12" id="KW-0443">Lipid metabolism</keyword>
<keyword evidence="9 12" id="KW-0472">Membrane</keyword>
<evidence type="ECO:0000256" key="5">
    <source>
        <dbReference type="ARBA" id="ARBA00022692"/>
    </source>
</evidence>
<evidence type="ECO:0000256" key="9">
    <source>
        <dbReference type="ARBA" id="ARBA00023136"/>
    </source>
</evidence>
<evidence type="ECO:0000313" key="15">
    <source>
        <dbReference type="Proteomes" id="UP000019812"/>
    </source>
</evidence>
<dbReference type="GO" id="GO:0005886">
    <property type="term" value="C:plasma membrane"/>
    <property type="evidence" value="ECO:0007669"/>
    <property type="project" value="UniProtKB-SubCell"/>
</dbReference>
<reference evidence="14 15" key="1">
    <citation type="submission" date="2014-07" db="EMBL/GenBank/DDBJ databases">
        <title>Expanding our view of genomic diversity in Candidatus Accumulibacter clades.</title>
        <authorList>
            <person name="Skennerton C.T."/>
            <person name="Barr J.J."/>
            <person name="Slater F.R."/>
            <person name="Bond P.L."/>
            <person name="Tyson G.W."/>
        </authorList>
    </citation>
    <scope>NUCLEOTIDE SEQUENCE [LARGE SCALE GENOMIC DNA]</scope>
    <source>
        <strain evidence="15">SK-01</strain>
    </source>
</reference>
<dbReference type="InterPro" id="IPR027379">
    <property type="entry name" value="CLS_N"/>
</dbReference>
<evidence type="ECO:0000256" key="8">
    <source>
        <dbReference type="ARBA" id="ARBA00023098"/>
    </source>
</evidence>
<dbReference type="SUPFAM" id="SSF56024">
    <property type="entry name" value="Phospholipase D/nuclease"/>
    <property type="match status" value="2"/>
</dbReference>
<feature type="active site" evidence="12">
    <location>
        <position position="329"/>
    </location>
</feature>
<keyword evidence="10 12" id="KW-0594">Phospholipid biosynthesis</keyword>
<dbReference type="GO" id="GO:0032049">
    <property type="term" value="P:cardiolipin biosynthetic process"/>
    <property type="evidence" value="ECO:0007669"/>
    <property type="project" value="UniProtKB-UniRule"/>
</dbReference>
<dbReference type="STRING" id="1457154.CAPSK01_000776"/>
<feature type="domain" description="PLD phosphodiesterase" evidence="13">
    <location>
        <begin position="493"/>
        <end position="520"/>
    </location>
</feature>
<dbReference type="InterPro" id="IPR025202">
    <property type="entry name" value="PLD-like_dom"/>
</dbReference>
<evidence type="ECO:0000313" key="14">
    <source>
        <dbReference type="EMBL" id="KFB69513.1"/>
    </source>
</evidence>
<dbReference type="Proteomes" id="UP000019812">
    <property type="component" value="Unassembled WGS sequence"/>
</dbReference>
<name>A0A084Y469_9PROT</name>
<feature type="active site" evidence="12">
    <location>
        <position position="500"/>
    </location>
</feature>
<comment type="similarity">
    <text evidence="12">Belongs to the phospholipase D family. Cardiolipin synthase subfamily. ClsA sub-subfamily.</text>
</comment>
<dbReference type="PANTHER" id="PTHR21248:SF22">
    <property type="entry name" value="PHOSPHOLIPASE D"/>
    <property type="match status" value="1"/>
</dbReference>
<keyword evidence="11 12" id="KW-1208">Phospholipid metabolism</keyword>
<dbReference type="AlphaFoldDB" id="A0A084Y469"/>